<comment type="caution">
    <text evidence="1">The sequence shown here is derived from an EMBL/GenBank/DDBJ whole genome shotgun (WGS) entry which is preliminary data.</text>
</comment>
<accession>A0ABD3AVA5</accession>
<name>A0ABD3AVA5_9GENT</name>
<keyword evidence="2" id="KW-1185">Reference proteome</keyword>
<proteinExistence type="predicted"/>
<gene>
    <name evidence="1" type="ORF">ACH5RR_003531</name>
</gene>
<sequence length="198" mass="22410">MNKNGAYRQKRINFDSNLWLRWRLDERNRVQIIEDEILSGALTRDVQLTIDNGIGPKRCIIEDEIHNGALTKDVWPTIDNGIGQGSFTGLQICKNMDVNDAEKLSKSKKSGTYAFLEHKKMKEPCFLLRQNQGFKDTSKSLSRPSLNFLLNNALRASGAVLPFNDEIVERQRTCWILHKPPEPSSSVGSEYRAKCSGG</sequence>
<evidence type="ECO:0000313" key="2">
    <source>
        <dbReference type="Proteomes" id="UP001630127"/>
    </source>
</evidence>
<protein>
    <submittedName>
        <fullName evidence="1">Uncharacterized protein</fullName>
    </submittedName>
</protein>
<dbReference type="AlphaFoldDB" id="A0ABD3AVA5"/>
<reference evidence="1 2" key="1">
    <citation type="submission" date="2024-11" db="EMBL/GenBank/DDBJ databases">
        <title>A near-complete genome assembly of Cinchona calisaya.</title>
        <authorList>
            <person name="Lian D.C."/>
            <person name="Zhao X.W."/>
            <person name="Wei L."/>
        </authorList>
    </citation>
    <scope>NUCLEOTIDE SEQUENCE [LARGE SCALE GENOMIC DNA]</scope>
    <source>
        <tissue evidence="1">Nenye</tissue>
    </source>
</reference>
<dbReference type="EMBL" id="JBJUIK010000002">
    <property type="protein sequence ID" value="KAL3535070.1"/>
    <property type="molecule type" value="Genomic_DNA"/>
</dbReference>
<evidence type="ECO:0000313" key="1">
    <source>
        <dbReference type="EMBL" id="KAL3535070.1"/>
    </source>
</evidence>
<organism evidence="1 2">
    <name type="scientific">Cinchona calisaya</name>
    <dbReference type="NCBI Taxonomy" id="153742"/>
    <lineage>
        <taxon>Eukaryota</taxon>
        <taxon>Viridiplantae</taxon>
        <taxon>Streptophyta</taxon>
        <taxon>Embryophyta</taxon>
        <taxon>Tracheophyta</taxon>
        <taxon>Spermatophyta</taxon>
        <taxon>Magnoliopsida</taxon>
        <taxon>eudicotyledons</taxon>
        <taxon>Gunneridae</taxon>
        <taxon>Pentapetalae</taxon>
        <taxon>asterids</taxon>
        <taxon>lamiids</taxon>
        <taxon>Gentianales</taxon>
        <taxon>Rubiaceae</taxon>
        <taxon>Cinchonoideae</taxon>
        <taxon>Cinchoneae</taxon>
        <taxon>Cinchona</taxon>
    </lineage>
</organism>
<dbReference type="Proteomes" id="UP001630127">
    <property type="component" value="Unassembled WGS sequence"/>
</dbReference>